<dbReference type="Proteomes" id="UP001163046">
    <property type="component" value="Unassembled WGS sequence"/>
</dbReference>
<dbReference type="InterPro" id="IPR047187">
    <property type="entry name" value="SF1_C_Upf1"/>
</dbReference>
<dbReference type="PANTHER" id="PTHR10887">
    <property type="entry name" value="DNA2/NAM7 HELICASE FAMILY"/>
    <property type="match status" value="1"/>
</dbReference>
<evidence type="ECO:0000259" key="2">
    <source>
        <dbReference type="Pfam" id="PF13086"/>
    </source>
</evidence>
<dbReference type="Pfam" id="PF13087">
    <property type="entry name" value="AAA_12"/>
    <property type="match status" value="1"/>
</dbReference>
<feature type="domain" description="DNA2/NAM7 helicase helicase" evidence="2">
    <location>
        <begin position="866"/>
        <end position="1020"/>
    </location>
</feature>
<gene>
    <name evidence="5" type="primary">ZNFX1_12</name>
    <name evidence="5" type="ORF">OS493_011858</name>
</gene>
<dbReference type="SUPFAM" id="SSF49899">
    <property type="entry name" value="Concanavalin A-like lectins/glucanases"/>
    <property type="match status" value="1"/>
</dbReference>
<dbReference type="InterPro" id="IPR041677">
    <property type="entry name" value="DNA2/NAM7_AAA_11"/>
</dbReference>
<feature type="domain" description="DNA2/NAM7 helicase-like C-terminal" evidence="3">
    <location>
        <begin position="1033"/>
        <end position="1216"/>
    </location>
</feature>
<dbReference type="SUPFAM" id="SSF52540">
    <property type="entry name" value="P-loop containing nucleoside triphosphate hydrolases"/>
    <property type="match status" value="1"/>
</dbReference>
<dbReference type="InterPro" id="IPR027417">
    <property type="entry name" value="P-loop_NTPase"/>
</dbReference>
<feature type="compositionally biased region" description="Acidic residues" evidence="1">
    <location>
        <begin position="791"/>
        <end position="807"/>
    </location>
</feature>
<dbReference type="InterPro" id="IPR045055">
    <property type="entry name" value="DNA2/NAM7-like"/>
</dbReference>
<dbReference type="Pfam" id="PF25396">
    <property type="entry name" value="ZNFX1"/>
    <property type="match status" value="1"/>
</dbReference>
<feature type="domain" description="DNA2/NAM7 helicase helicase" evidence="2">
    <location>
        <begin position="359"/>
        <end position="493"/>
    </location>
</feature>
<organism evidence="5 6">
    <name type="scientific">Desmophyllum pertusum</name>
    <dbReference type="NCBI Taxonomy" id="174260"/>
    <lineage>
        <taxon>Eukaryota</taxon>
        <taxon>Metazoa</taxon>
        <taxon>Cnidaria</taxon>
        <taxon>Anthozoa</taxon>
        <taxon>Hexacorallia</taxon>
        <taxon>Scleractinia</taxon>
        <taxon>Caryophylliina</taxon>
        <taxon>Caryophylliidae</taxon>
        <taxon>Desmophyllum</taxon>
    </lineage>
</organism>
<dbReference type="FunFam" id="3.40.50.300:FF:000742">
    <property type="entry name" value="NFX1-type zinc finger-containing protein 1"/>
    <property type="match status" value="1"/>
</dbReference>
<dbReference type="GO" id="GO:0031048">
    <property type="term" value="P:regulatory ncRNA-mediated heterochromatin formation"/>
    <property type="evidence" value="ECO:0007669"/>
    <property type="project" value="TreeGrafter"/>
</dbReference>
<dbReference type="Gene3D" id="3.40.50.300">
    <property type="entry name" value="P-loop containing nucleotide triphosphate hydrolases"/>
    <property type="match status" value="3"/>
</dbReference>
<evidence type="ECO:0000256" key="1">
    <source>
        <dbReference type="SAM" id="MobiDB-lite"/>
    </source>
</evidence>
<dbReference type="OrthoDB" id="2423195at2759"/>
<sequence>MEIVSRFPNACPQLPLVKLHSATMSVVNSGKLLDKGIISTVQELMRLRKKKEITPTAQKTERRSPPARAAITDDNSKPPENFRELSIIPTREDIIAHQDQDQERFLRKNKIQGHYNNEEHYLDVQFRLLREDFLRPLRDGIQQLMAIDTDSNDRLQDVRVYENVRILNPVCTSNGVAYKIRFDITSFRRVQWENSKRLIFGSLLCLTKDNFKTFAFATVATRELKDIRKGQIEVRFVSPASDAGLRTGELCQMVESIAFFEAYRPVLEGLKMMPPGEFPLQRYIVKCQNNVQPPSYLTKPDGQQVVFDFSVIMPNEESHDHTSSSACLQERNNHCGSKVSGSMVSVLNPASWPSAKDLELDESQFNALQLALTKEFAVIQGPPGTGKTYIGLSEAKIAQILLHNKCAWNKTGSPILVVCYTNHALDQFLEGIHAFYPEGVVRVGGRSKSEIIQECSLSKLKKDMIEQRLTPAHIRQAFGEIRQEMKNLSEMIECHDGMLEELTRNVHLFHEDELVDYSMTRKHYDSLTRGSSGAARERASVIPQWLGLPVQSTDPYQDGFSQPLVMFPFNAECGGLEYFSQAELAFISPRVQHAPGVDGTPGGSLELAGTFDSFIEIPNFFGGFADAGRSITLLAFIFPTGIGGPIVSYDIHGCGVQLWHDGCYGEMGMLTACFIRRDLMGYAPALRAPVLNMNEWNFIGASYDHSSGMARLWHNGNQVEAVSIGENFDLATQFSIRIGAVASPWLVYYFAGRISHLHIYAEALTVDNIRAVGNIPQQGRDKLSEELLYVESDEDADENSETDEGEDDNKGNSLDFKFDADVMQDQRILDTDDVIRFGSRPPLDYLSTDDPYATPRCAEEGIQSGDWQFQNPNRIKQKIKRIIRRELNREDVMSEEEATKIHDVWNLPEKDRWRLYRRWVCDARKSCDEAIADFQDMFDDKVDELKEVRRQEEYEILKNANVIGMTTTGAARYHSLLQDIQPAITIVEEAAEVLEAHIVTSLTPGCQHLILIGDHQQLRPNPTVYDLQINYNLDVSLFERMVTNGMLFSRLSLQHRMRPEIAKMLDHIYVTPKLKNHETVLNFENIKGVEQDLFFVDHDEKEDFVSEGKSRSNVHEAEFLTALCRYFIQQGYQREQITILTAYSGQLLKLRREMFADKKFFEGVHVTAVDSFQGEENDIILLSLVRSERIGFLKISNRVCVALSRARKGFYIIGNATLLAGEDPHLWEKVIADMREQNNLGPQLKLVCQNHPQNVIHASCAEDFETPQREVVQNHARWSWNVVMCVTRCVTRQISSIKRDSLASSLAPNVSVILSITVPGPAAKSVVRAW</sequence>
<evidence type="ECO:0000313" key="5">
    <source>
        <dbReference type="EMBL" id="KAJ7336638.1"/>
    </source>
</evidence>
<name>A0A9X0CHL3_9CNID</name>
<evidence type="ECO:0000259" key="3">
    <source>
        <dbReference type="Pfam" id="PF13087"/>
    </source>
</evidence>
<dbReference type="EMBL" id="MU827782">
    <property type="protein sequence ID" value="KAJ7336638.1"/>
    <property type="molecule type" value="Genomic_DNA"/>
</dbReference>
<evidence type="ECO:0000259" key="4">
    <source>
        <dbReference type="Pfam" id="PF25396"/>
    </source>
</evidence>
<protein>
    <submittedName>
        <fullName evidence="5">NFX1-type zinc finger-containing protein 1</fullName>
    </submittedName>
</protein>
<evidence type="ECO:0000313" key="6">
    <source>
        <dbReference type="Proteomes" id="UP001163046"/>
    </source>
</evidence>
<dbReference type="Pfam" id="PF13385">
    <property type="entry name" value="Laminin_G_3"/>
    <property type="match status" value="1"/>
</dbReference>
<feature type="domain" description="ZNFX1" evidence="4">
    <location>
        <begin position="154"/>
        <end position="256"/>
    </location>
</feature>
<dbReference type="Gene3D" id="2.60.120.200">
    <property type="match status" value="1"/>
</dbReference>
<dbReference type="GO" id="GO:0004386">
    <property type="term" value="F:helicase activity"/>
    <property type="evidence" value="ECO:0007669"/>
    <property type="project" value="InterPro"/>
</dbReference>
<dbReference type="InterPro" id="IPR057373">
    <property type="entry name" value="ZNFX1"/>
</dbReference>
<dbReference type="GO" id="GO:0031380">
    <property type="term" value="C:nuclear RNA-directed RNA polymerase complex"/>
    <property type="evidence" value="ECO:0007669"/>
    <property type="project" value="TreeGrafter"/>
</dbReference>
<keyword evidence="6" id="KW-1185">Reference proteome</keyword>
<feature type="region of interest" description="Disordered" evidence="1">
    <location>
        <begin position="791"/>
        <end position="814"/>
    </location>
</feature>
<feature type="region of interest" description="Disordered" evidence="1">
    <location>
        <begin position="50"/>
        <end position="81"/>
    </location>
</feature>
<reference evidence="5" key="1">
    <citation type="submission" date="2023-01" db="EMBL/GenBank/DDBJ databases">
        <title>Genome assembly of the deep-sea coral Lophelia pertusa.</title>
        <authorList>
            <person name="Herrera S."/>
            <person name="Cordes E."/>
        </authorList>
    </citation>
    <scope>NUCLEOTIDE SEQUENCE</scope>
    <source>
        <strain evidence="5">USNM1676648</strain>
        <tissue evidence="5">Polyp</tissue>
    </source>
</reference>
<accession>A0A9X0CHL3</accession>
<comment type="caution">
    <text evidence="5">The sequence shown here is derived from an EMBL/GenBank/DDBJ whole genome shotgun (WGS) entry which is preliminary data.</text>
</comment>
<dbReference type="CDD" id="cd17936">
    <property type="entry name" value="EEXXEc_NFX1"/>
    <property type="match status" value="1"/>
</dbReference>
<proteinExistence type="predicted"/>
<dbReference type="Pfam" id="PF13086">
    <property type="entry name" value="AAA_11"/>
    <property type="match status" value="2"/>
</dbReference>
<dbReference type="InterPro" id="IPR041679">
    <property type="entry name" value="DNA2/NAM7-like_C"/>
</dbReference>
<dbReference type="PANTHER" id="PTHR10887:SF341">
    <property type="entry name" value="NFX1-TYPE ZINC FINGER-CONTAINING PROTEIN 1"/>
    <property type="match status" value="1"/>
</dbReference>
<dbReference type="CDD" id="cd18808">
    <property type="entry name" value="SF1_C_Upf1"/>
    <property type="match status" value="1"/>
</dbReference>
<dbReference type="InterPro" id="IPR013320">
    <property type="entry name" value="ConA-like_dom_sf"/>
</dbReference>